<dbReference type="InterPro" id="IPR045518">
    <property type="entry name" value="2EXR"/>
</dbReference>
<keyword evidence="3" id="KW-1185">Reference proteome</keyword>
<evidence type="ECO:0000259" key="1">
    <source>
        <dbReference type="Pfam" id="PF20150"/>
    </source>
</evidence>
<dbReference type="AlphaFoldDB" id="A0A1L7WS26"/>
<sequence>MAIIAMAATEDHAELSTHGGLQQDEEIMHIDTDRTSSSDLGQADHTFETAITNTELVFRTMVDSEDHASDLIGEEGSSATTSTISGEPESDLWNTRSSWGHGSHWRAFNDEHWDVVPERMVSLASGGIAPDGHDRLAETPPWTIKMRNTTFTCFGAIPIDLRLKVWRYALPKSRVLYYGACCGILPSRPRSTSHSNNMRTSDIFHSCVTRKIIDHLHSFMYERPHS</sequence>
<proteinExistence type="predicted"/>
<gene>
    <name evidence="2" type="ORF">PAC_05451</name>
</gene>
<evidence type="ECO:0000313" key="3">
    <source>
        <dbReference type="Proteomes" id="UP000184330"/>
    </source>
</evidence>
<dbReference type="Pfam" id="PF20150">
    <property type="entry name" value="2EXR"/>
    <property type="match status" value="1"/>
</dbReference>
<evidence type="ECO:0000313" key="2">
    <source>
        <dbReference type="EMBL" id="CZR55563.1"/>
    </source>
</evidence>
<reference evidence="2 3" key="1">
    <citation type="submission" date="2016-03" db="EMBL/GenBank/DDBJ databases">
        <authorList>
            <person name="Ploux O."/>
        </authorList>
    </citation>
    <scope>NUCLEOTIDE SEQUENCE [LARGE SCALE GENOMIC DNA]</scope>
    <source>
        <strain evidence="2 3">UAMH 11012</strain>
    </source>
</reference>
<feature type="domain" description="2EXR" evidence="1">
    <location>
        <begin position="151"/>
        <end position="207"/>
    </location>
</feature>
<protein>
    <recommendedName>
        <fullName evidence="1">2EXR domain-containing protein</fullName>
    </recommendedName>
</protein>
<dbReference type="Proteomes" id="UP000184330">
    <property type="component" value="Unassembled WGS sequence"/>
</dbReference>
<organism evidence="2 3">
    <name type="scientific">Phialocephala subalpina</name>
    <dbReference type="NCBI Taxonomy" id="576137"/>
    <lineage>
        <taxon>Eukaryota</taxon>
        <taxon>Fungi</taxon>
        <taxon>Dikarya</taxon>
        <taxon>Ascomycota</taxon>
        <taxon>Pezizomycotina</taxon>
        <taxon>Leotiomycetes</taxon>
        <taxon>Helotiales</taxon>
        <taxon>Mollisiaceae</taxon>
        <taxon>Phialocephala</taxon>
        <taxon>Phialocephala fortinii species complex</taxon>
    </lineage>
</organism>
<name>A0A1L7WS26_9HELO</name>
<dbReference type="EMBL" id="FJOG01000006">
    <property type="protein sequence ID" value="CZR55563.1"/>
    <property type="molecule type" value="Genomic_DNA"/>
</dbReference>
<accession>A0A1L7WS26</accession>